<feature type="binding site" evidence="10">
    <location>
        <position position="193"/>
    </location>
    <ligand>
        <name>GTP</name>
        <dbReference type="ChEBI" id="CHEBI:37565"/>
    </ligand>
</feature>
<keyword evidence="4 10" id="KW-0479">Metal-binding</keyword>
<evidence type="ECO:0000256" key="6">
    <source>
        <dbReference type="ARBA" id="ARBA00022801"/>
    </source>
</evidence>
<comment type="function">
    <text evidence="10">Catalyzes the conversion of GTP to 2,5-diamino-6-ribosylamino-4(3H)-pyrimidinone 5'-phosphate (DARP), formate and pyrophosphate.</text>
</comment>
<comment type="catalytic activity">
    <reaction evidence="9 10">
        <text>GTP + 4 H2O = 2,5-diamino-6-hydroxy-4-(5-phosphoribosylamino)-pyrimidine + formate + 2 phosphate + 3 H(+)</text>
        <dbReference type="Rhea" id="RHEA:23704"/>
        <dbReference type="ChEBI" id="CHEBI:15377"/>
        <dbReference type="ChEBI" id="CHEBI:15378"/>
        <dbReference type="ChEBI" id="CHEBI:15740"/>
        <dbReference type="ChEBI" id="CHEBI:37565"/>
        <dbReference type="ChEBI" id="CHEBI:43474"/>
        <dbReference type="ChEBI" id="CHEBI:58614"/>
        <dbReference type="EC" id="3.5.4.25"/>
    </reaction>
</comment>
<comment type="similarity">
    <text evidence="10">Belongs to the GTP cyclohydrolase II family.</text>
</comment>
<feature type="binding site" evidence="10">
    <location>
        <position position="104"/>
    </location>
    <ligand>
        <name>Zn(2+)</name>
        <dbReference type="ChEBI" id="CHEBI:29105"/>
        <note>catalytic</note>
    </ligand>
</feature>
<evidence type="ECO:0000256" key="9">
    <source>
        <dbReference type="ARBA" id="ARBA00049295"/>
    </source>
</evidence>
<dbReference type="InterPro" id="IPR036144">
    <property type="entry name" value="RibA-like_sf"/>
</dbReference>
<protein>
    <recommendedName>
        <fullName evidence="10">GTP cyclohydrolase-2</fullName>
        <ecNumber evidence="10">3.5.4.25</ecNumber>
    </recommendedName>
    <alternativeName>
        <fullName evidence="10">GTP cyclohydrolase II</fullName>
    </alternativeName>
</protein>
<dbReference type="GO" id="GO:0003935">
    <property type="term" value="F:GTP cyclohydrolase II activity"/>
    <property type="evidence" value="ECO:0007669"/>
    <property type="project" value="UniProtKB-UniRule"/>
</dbReference>
<keyword evidence="6 10" id="KW-0378">Hydrolase</keyword>
<dbReference type="PANTHER" id="PTHR21327:SF18">
    <property type="entry name" value="3,4-DIHYDROXY-2-BUTANONE 4-PHOSPHATE SYNTHASE"/>
    <property type="match status" value="1"/>
</dbReference>
<feature type="binding site" evidence="10">
    <location>
        <position position="109"/>
    </location>
    <ligand>
        <name>GTP</name>
        <dbReference type="ChEBI" id="CHEBI:37565"/>
    </ligand>
</feature>
<evidence type="ECO:0000256" key="10">
    <source>
        <dbReference type="HAMAP-Rule" id="MF_00179"/>
    </source>
</evidence>
<feature type="binding site" evidence="10">
    <location>
        <position position="106"/>
    </location>
    <ligand>
        <name>Zn(2+)</name>
        <dbReference type="ChEBI" id="CHEBI:29105"/>
        <note>catalytic</note>
    </ligand>
</feature>
<dbReference type="SUPFAM" id="SSF142695">
    <property type="entry name" value="RibA-like"/>
    <property type="match status" value="1"/>
</dbReference>
<reference evidence="12" key="1">
    <citation type="journal article" date="2014" name="Genome Biol. Evol.">
        <title>Pangenome evidence for extensive interdomain horizontal transfer affecting lineage core and shell genes in uncultured planktonic thaumarchaeota and euryarchaeota.</title>
        <authorList>
            <person name="Deschamps P."/>
            <person name="Zivanovic Y."/>
            <person name="Moreira D."/>
            <person name="Rodriguez-Valera F."/>
            <person name="Lopez-Garcia P."/>
        </authorList>
    </citation>
    <scope>NUCLEOTIDE SEQUENCE</scope>
</reference>
<feature type="binding site" evidence="10">
    <location>
        <position position="188"/>
    </location>
    <ligand>
        <name>GTP</name>
        <dbReference type="ChEBI" id="CHEBI:37565"/>
    </ligand>
</feature>
<dbReference type="GO" id="GO:0009231">
    <property type="term" value="P:riboflavin biosynthetic process"/>
    <property type="evidence" value="ECO:0007669"/>
    <property type="project" value="UniProtKB-UniRule"/>
</dbReference>
<dbReference type="FunFam" id="3.40.50.10990:FF:000001">
    <property type="entry name" value="Riboflavin biosynthesis protein RibBA"/>
    <property type="match status" value="1"/>
</dbReference>
<sequence>MCATILVLHIIGCLLPLGTQTVIDNLMDKPRNMTIQLKKDRIDEIEADSFLPTEYGNFRIRVTVDEDGNEHSLLYTGEMNSNSSPLVRIHSECLTGDAFGSMKCDCGPQLQAAMKRIQEEGSGAIAYLRQEGRGIGLKCKIQAYALQDLGYDTLDANLALGLPADAREYSIAATMLKEIGINKVRLMTNNPLKVKGLADNGIQVVQRKAHITGISPINQRYLDTKRQRMGHILDID</sequence>
<feature type="active site" description="Proton acceptor" evidence="10">
    <location>
        <position position="165"/>
    </location>
</feature>
<feature type="domain" description="GTP cyclohydrolase II" evidence="11">
    <location>
        <begin position="48"/>
        <end position="207"/>
    </location>
</feature>
<evidence type="ECO:0000256" key="5">
    <source>
        <dbReference type="ARBA" id="ARBA00022741"/>
    </source>
</evidence>
<keyword evidence="8 10" id="KW-0342">GTP-binding</keyword>
<evidence type="ECO:0000259" key="11">
    <source>
        <dbReference type="Pfam" id="PF00925"/>
    </source>
</evidence>
<evidence type="ECO:0000313" key="12">
    <source>
        <dbReference type="EMBL" id="AIE91249.1"/>
    </source>
</evidence>
<dbReference type="CDD" id="cd00641">
    <property type="entry name" value="GTP_cyclohydro2"/>
    <property type="match status" value="1"/>
</dbReference>
<dbReference type="Pfam" id="PF00925">
    <property type="entry name" value="GTP_cyclohydro2"/>
    <property type="match status" value="1"/>
</dbReference>
<dbReference type="GO" id="GO:0008686">
    <property type="term" value="F:3,4-dihydroxy-2-butanone-4-phosphate synthase activity"/>
    <property type="evidence" value="ECO:0007669"/>
    <property type="project" value="TreeGrafter"/>
</dbReference>
<dbReference type="NCBIfam" id="NF001591">
    <property type="entry name" value="PRK00393.1"/>
    <property type="match status" value="1"/>
</dbReference>
<feature type="binding site" evidence="10">
    <location>
        <position position="93"/>
    </location>
    <ligand>
        <name>Zn(2+)</name>
        <dbReference type="ChEBI" id="CHEBI:29105"/>
        <note>catalytic</note>
    </ligand>
</feature>
<evidence type="ECO:0000256" key="8">
    <source>
        <dbReference type="ARBA" id="ARBA00023134"/>
    </source>
</evidence>
<dbReference type="HAMAP" id="MF_00179">
    <property type="entry name" value="RibA"/>
    <property type="match status" value="1"/>
</dbReference>
<feature type="binding site" evidence="10">
    <location>
        <begin position="88"/>
        <end position="92"/>
    </location>
    <ligand>
        <name>GTP</name>
        <dbReference type="ChEBI" id="CHEBI:37565"/>
    </ligand>
</feature>
<feature type="binding site" evidence="10">
    <location>
        <begin position="131"/>
        <end position="133"/>
    </location>
    <ligand>
        <name>GTP</name>
        <dbReference type="ChEBI" id="CHEBI:37565"/>
    </ligand>
</feature>
<dbReference type="PANTHER" id="PTHR21327">
    <property type="entry name" value="GTP CYCLOHYDROLASE II-RELATED"/>
    <property type="match status" value="1"/>
</dbReference>
<dbReference type="GO" id="GO:0005525">
    <property type="term" value="F:GTP binding"/>
    <property type="evidence" value="ECO:0007669"/>
    <property type="project" value="UniProtKB-KW"/>
</dbReference>
<evidence type="ECO:0000256" key="1">
    <source>
        <dbReference type="ARBA" id="ARBA00004853"/>
    </source>
</evidence>
<dbReference type="GO" id="GO:0008270">
    <property type="term" value="F:zinc ion binding"/>
    <property type="evidence" value="ECO:0007669"/>
    <property type="project" value="UniProtKB-UniRule"/>
</dbReference>
<comment type="similarity">
    <text evidence="2">In the N-terminal section; belongs to the DHBP synthase family.</text>
</comment>
<evidence type="ECO:0000256" key="4">
    <source>
        <dbReference type="ARBA" id="ARBA00022723"/>
    </source>
</evidence>
<evidence type="ECO:0000256" key="3">
    <source>
        <dbReference type="ARBA" id="ARBA00022619"/>
    </source>
</evidence>
<dbReference type="GO" id="GO:0005829">
    <property type="term" value="C:cytosol"/>
    <property type="evidence" value="ECO:0007669"/>
    <property type="project" value="TreeGrafter"/>
</dbReference>
<dbReference type="EMBL" id="KF900332">
    <property type="protein sequence ID" value="AIE91249.1"/>
    <property type="molecule type" value="Genomic_DNA"/>
</dbReference>
<comment type="cofactor">
    <cofactor evidence="10">
        <name>Zn(2+)</name>
        <dbReference type="ChEBI" id="CHEBI:29105"/>
    </cofactor>
    <text evidence="10">Binds 1 zinc ion per subunit.</text>
</comment>
<organism evidence="12">
    <name type="scientific">uncultured marine group II/III euryarchaeote AD1000_113_C07</name>
    <dbReference type="NCBI Taxonomy" id="1457718"/>
    <lineage>
        <taxon>Archaea</taxon>
        <taxon>Methanobacteriati</taxon>
        <taxon>Methanobacteriota</taxon>
        <taxon>environmental samples</taxon>
    </lineage>
</organism>
<keyword evidence="5 10" id="KW-0547">Nucleotide-binding</keyword>
<name>A0A075FIW5_9EURY</name>
<keyword evidence="7 10" id="KW-0862">Zinc</keyword>
<dbReference type="UniPathway" id="UPA00275">
    <property type="reaction ID" value="UER00400"/>
</dbReference>
<accession>A0A075FIW5</accession>
<dbReference type="EC" id="3.5.4.25" evidence="10"/>
<gene>
    <name evidence="12" type="primary">RIB1</name>
    <name evidence="10 12" type="synonym">ribA</name>
</gene>
<dbReference type="AlphaFoldDB" id="A0A075FIW5"/>
<evidence type="ECO:0000256" key="7">
    <source>
        <dbReference type="ARBA" id="ARBA00022833"/>
    </source>
</evidence>
<dbReference type="InterPro" id="IPR000926">
    <property type="entry name" value="RibA"/>
</dbReference>
<feature type="active site" description="Nucleophile" evidence="10">
    <location>
        <position position="167"/>
    </location>
</feature>
<dbReference type="Gene3D" id="3.40.50.10990">
    <property type="entry name" value="GTP cyclohydrolase II"/>
    <property type="match status" value="1"/>
</dbReference>
<dbReference type="InterPro" id="IPR032677">
    <property type="entry name" value="GTP_cyclohydro_II"/>
</dbReference>
<proteinExistence type="inferred from homology"/>
<feature type="binding site" evidence="10">
    <location>
        <position position="153"/>
    </location>
    <ligand>
        <name>GTP</name>
        <dbReference type="ChEBI" id="CHEBI:37565"/>
    </ligand>
</feature>
<keyword evidence="3 10" id="KW-0686">Riboflavin biosynthesis</keyword>
<evidence type="ECO:0000256" key="2">
    <source>
        <dbReference type="ARBA" id="ARBA00005520"/>
    </source>
</evidence>
<dbReference type="NCBIfam" id="TIGR00505">
    <property type="entry name" value="ribA"/>
    <property type="match status" value="1"/>
</dbReference>
<comment type="pathway">
    <text evidence="1 10">Cofactor biosynthesis; riboflavin biosynthesis; 5-amino-6-(D-ribitylamino)uracil from GTP: step 1/4.</text>
</comment>